<evidence type="ECO:0000259" key="2">
    <source>
        <dbReference type="SMART" id="SM00785"/>
    </source>
</evidence>
<reference evidence="3 4" key="1">
    <citation type="submission" date="2024-11" db="EMBL/GenBank/DDBJ databases">
        <title>Adaptive evolution of stress response genes in parasites aligns with host niche diversity.</title>
        <authorList>
            <person name="Hahn C."/>
            <person name="Resl P."/>
        </authorList>
    </citation>
    <scope>NUCLEOTIDE SEQUENCE [LARGE SCALE GENOMIC DNA]</scope>
    <source>
        <strain evidence="3">EGGRZ-B1_66</strain>
        <tissue evidence="3">Body</tissue>
    </source>
</reference>
<feature type="compositionally biased region" description="Basic and acidic residues" evidence="1">
    <location>
        <begin position="438"/>
        <end position="451"/>
    </location>
</feature>
<dbReference type="AlphaFoldDB" id="A0ABD2QCE3"/>
<evidence type="ECO:0000313" key="3">
    <source>
        <dbReference type="EMBL" id="KAL3317220.1"/>
    </source>
</evidence>
<dbReference type="InterPro" id="IPR039761">
    <property type="entry name" value="Bms1/Tsr1"/>
</dbReference>
<feature type="compositionally biased region" description="Basic and acidic residues" evidence="1">
    <location>
        <begin position="1"/>
        <end position="10"/>
    </location>
</feature>
<feature type="region of interest" description="Disordered" evidence="1">
    <location>
        <begin position="434"/>
        <end position="462"/>
    </location>
</feature>
<dbReference type="InterPro" id="IPR012948">
    <property type="entry name" value="AARP2CN"/>
</dbReference>
<dbReference type="EMBL" id="JBJKFK010000412">
    <property type="protein sequence ID" value="KAL3317220.1"/>
    <property type="molecule type" value="Genomic_DNA"/>
</dbReference>
<dbReference type="Proteomes" id="UP001626550">
    <property type="component" value="Unassembled WGS sequence"/>
</dbReference>
<feature type="compositionally biased region" description="Acidic residues" evidence="1">
    <location>
        <begin position="452"/>
        <end position="462"/>
    </location>
</feature>
<dbReference type="Pfam" id="PF08142">
    <property type="entry name" value="AARP2CN"/>
    <property type="match status" value="1"/>
</dbReference>
<keyword evidence="4" id="KW-1185">Reference proteome</keyword>
<dbReference type="SMART" id="SM00785">
    <property type="entry name" value="AARP2CN"/>
    <property type="match status" value="1"/>
</dbReference>
<protein>
    <submittedName>
        <fullName evidence="3">Glycoside hydrolase 2 (Mannanase, beta-galactosidase)</fullName>
    </submittedName>
</protein>
<feature type="region of interest" description="Disordered" evidence="1">
    <location>
        <begin position="1"/>
        <end position="33"/>
    </location>
</feature>
<dbReference type="PANTHER" id="PTHR12858:SF2">
    <property type="entry name" value="RIBOSOME BIOGENESIS PROTEIN BMS1 HOMOLOG"/>
    <property type="match status" value="1"/>
</dbReference>
<evidence type="ECO:0000313" key="4">
    <source>
        <dbReference type="Proteomes" id="UP001626550"/>
    </source>
</evidence>
<name>A0ABD2QCE3_9PLAT</name>
<organism evidence="3 4">
    <name type="scientific">Cichlidogyrus casuarinus</name>
    <dbReference type="NCBI Taxonomy" id="1844966"/>
    <lineage>
        <taxon>Eukaryota</taxon>
        <taxon>Metazoa</taxon>
        <taxon>Spiralia</taxon>
        <taxon>Lophotrochozoa</taxon>
        <taxon>Platyhelminthes</taxon>
        <taxon>Monogenea</taxon>
        <taxon>Monopisthocotylea</taxon>
        <taxon>Dactylogyridea</taxon>
        <taxon>Ancyrocephalidae</taxon>
        <taxon>Cichlidogyrus</taxon>
    </lineage>
</organism>
<accession>A0ABD2QCE3</accession>
<keyword evidence="3" id="KW-0378">Hydrolase</keyword>
<gene>
    <name evidence="3" type="primary">BMS1_1</name>
    <name evidence="3" type="ORF">Ciccas_004116</name>
</gene>
<feature type="domain" description="AARP2CN" evidence="2">
    <location>
        <begin position="229"/>
        <end position="318"/>
    </location>
</feature>
<dbReference type="GO" id="GO:0016787">
    <property type="term" value="F:hydrolase activity"/>
    <property type="evidence" value="ECO:0007669"/>
    <property type="project" value="UniProtKB-KW"/>
</dbReference>
<dbReference type="Gene3D" id="3.40.50.300">
    <property type="entry name" value="P-loop containing nucleotide triphosphate hydrolases"/>
    <property type="match status" value="1"/>
</dbReference>
<evidence type="ECO:0000256" key="1">
    <source>
        <dbReference type="SAM" id="MobiDB-lite"/>
    </source>
</evidence>
<dbReference type="SUPFAM" id="SSF52540">
    <property type="entry name" value="P-loop containing nucleoside triphosphate hydrolases"/>
    <property type="match status" value="1"/>
</dbReference>
<dbReference type="InterPro" id="IPR027417">
    <property type="entry name" value="P-loop_NTPase"/>
</dbReference>
<dbReference type="PANTHER" id="PTHR12858">
    <property type="entry name" value="RIBOSOME BIOGENESIS PROTEIN"/>
    <property type="match status" value="1"/>
</dbReference>
<comment type="caution">
    <text evidence="3">The sequence shown here is derived from an EMBL/GenBank/DDBJ whole genome shotgun (WGS) entry which is preliminary data.</text>
</comment>
<sequence>MDFTEGDNKKHVTPKSGAKAAKKIKSKSQKGSNHKAFAIQKTVKATRMVQRTLDHQINKYHLPTSQRIVDVPPPLVVALVGPPRSGKSTLLRGLLKHFARQTINLVTGPITVVANKNMRFTFIECGCEINQMIDVSKIADIVLLLVNCRVGLEHYHFEFINLMQAHGMPRVLPVITHLDTYKDSAASRDRRRKLKHRLWTDLNAKIFLITRFITKFGSTTGAGDYLLNEIRRLARLITVKVPRLTDWRVDHPYLLVDRVEDMTLPETVTADPNCGRTVCLYGWVRGTTMPPHLTSPGIHVIGLGDFVLSEAVSQSDPCPLPKQLLELKASTSETTNPEEVSKIKKKRYLSERDRKVYAPMSSLSGVLLDKDATYIDLGGSHHLKASNNLKASSNLKQPGATQDALNAAQEALNSLETGIDEQLEGNTSIRLFSNDAAPLKDTDEESGCHSDSEEEEEEEMDVDNVVEVPSVIKIMTDAEMEAEDDYFAGMLKPVGAPDPGLNKPKVLPQGTQQSLHFHMKKALDSFDFLISNNKRINWNKLIYDDGQCSSLLFPWIYQTFRTNQMYSVRTYLE</sequence>
<proteinExistence type="predicted"/>